<dbReference type="EMBL" id="VXRG01000109">
    <property type="protein sequence ID" value="MXY94402.1"/>
    <property type="molecule type" value="Genomic_DNA"/>
</dbReference>
<dbReference type="AlphaFoldDB" id="A0A6B0YXF1"/>
<evidence type="ECO:0000313" key="2">
    <source>
        <dbReference type="EMBL" id="MXY94402.1"/>
    </source>
</evidence>
<dbReference type="InterPro" id="IPR011055">
    <property type="entry name" value="Dup_hybrid_motif"/>
</dbReference>
<dbReference type="CDD" id="cd12797">
    <property type="entry name" value="M23_peptidase"/>
    <property type="match status" value="1"/>
</dbReference>
<proteinExistence type="predicted"/>
<evidence type="ECO:0000259" key="1">
    <source>
        <dbReference type="Pfam" id="PF01551"/>
    </source>
</evidence>
<dbReference type="InterPro" id="IPR016047">
    <property type="entry name" value="M23ase_b-sheet_dom"/>
</dbReference>
<gene>
    <name evidence="2" type="ORF">F4Y42_13260</name>
</gene>
<organism evidence="2">
    <name type="scientific">Caldilineaceae bacterium SB0664_bin_27</name>
    <dbReference type="NCBI Taxonomy" id="2605260"/>
    <lineage>
        <taxon>Bacteria</taxon>
        <taxon>Bacillati</taxon>
        <taxon>Chloroflexota</taxon>
        <taxon>Caldilineae</taxon>
        <taxon>Caldilineales</taxon>
        <taxon>Caldilineaceae</taxon>
    </lineage>
</organism>
<dbReference type="InterPro" id="IPR050570">
    <property type="entry name" value="Cell_wall_metabolism_enzyme"/>
</dbReference>
<dbReference type="Pfam" id="PF01551">
    <property type="entry name" value="Peptidase_M23"/>
    <property type="match status" value="1"/>
</dbReference>
<dbReference type="GO" id="GO:0004222">
    <property type="term" value="F:metalloendopeptidase activity"/>
    <property type="evidence" value="ECO:0007669"/>
    <property type="project" value="TreeGrafter"/>
</dbReference>
<protein>
    <submittedName>
        <fullName evidence="2">M23 family metallopeptidase</fullName>
    </submittedName>
</protein>
<name>A0A6B0YXF1_9CHLR</name>
<dbReference type="SUPFAM" id="SSF51261">
    <property type="entry name" value="Duplicated hybrid motif"/>
    <property type="match status" value="1"/>
</dbReference>
<comment type="caution">
    <text evidence="2">The sequence shown here is derived from an EMBL/GenBank/DDBJ whole genome shotgun (WGS) entry which is preliminary data.</text>
</comment>
<sequence length="342" mass="37599">MKTRLSLETRPQGIVAGLYDRLPFPNIGPVQEVALDLGITAHDGDVQLQGLVFQGYSGHQLLFEQRWSAGVIRQRTGEEDLTIAANTGLAVRSLQFLLHGYEQLSYVEITAVGRSQAAAASADAGQRIQAHCQSPVTYHDQQTDFYFPLTGAWWAVQAGDWSDFHKTEVYSQPFAVDFMKLGPEGRTHQGDGRALSDHYSWHQPVYAAAGGKVAYVCYDMPDMAPGAIPDQAIMRGDMRRLLGNAIAISHANGEFSYYAHLQQASLQVNEGEMIRRGTLLGRVGSSGNSPGPHFHFHVMNGPNLFIDQGLPFQFSHLEAGGQYFAEPVTIPTRMIVIGPERT</sequence>
<dbReference type="PANTHER" id="PTHR21666">
    <property type="entry name" value="PEPTIDASE-RELATED"/>
    <property type="match status" value="1"/>
</dbReference>
<dbReference type="Gene3D" id="2.70.70.10">
    <property type="entry name" value="Glucose Permease (Domain IIA)"/>
    <property type="match status" value="1"/>
</dbReference>
<reference evidence="2" key="1">
    <citation type="submission" date="2019-09" db="EMBL/GenBank/DDBJ databases">
        <title>Characterisation of the sponge microbiome using genome-centric metagenomics.</title>
        <authorList>
            <person name="Engelberts J.P."/>
            <person name="Robbins S.J."/>
            <person name="De Goeij J.M."/>
            <person name="Aranda M."/>
            <person name="Bell S.C."/>
            <person name="Webster N.S."/>
        </authorList>
    </citation>
    <scope>NUCLEOTIDE SEQUENCE</scope>
    <source>
        <strain evidence="2">SB0664_bin_27</strain>
    </source>
</reference>
<dbReference type="PANTHER" id="PTHR21666:SF270">
    <property type="entry name" value="MUREIN HYDROLASE ACTIVATOR ENVC"/>
    <property type="match status" value="1"/>
</dbReference>
<accession>A0A6B0YXF1</accession>
<feature type="domain" description="M23ase beta-sheet core" evidence="1">
    <location>
        <begin position="202"/>
        <end position="300"/>
    </location>
</feature>